<dbReference type="Proteomes" id="UP000018745">
    <property type="component" value="Chromosome"/>
</dbReference>
<accession>A0ABM5P179</accession>
<reference evidence="1 2" key="1">
    <citation type="journal article" date="2014" name="Genome Announc.">
        <title>Complete Genome Sequence of Mycoplasma ovis Strain Michigan, a Hemoplasma of Sheep with Two Distinct 16S rRNA Genes.</title>
        <authorList>
            <person name="Deshuillers P.L."/>
            <person name="Santos A.P."/>
            <person name="do Nascimento N.C."/>
            <person name="Hampel J.A."/>
            <person name="Bergin I.L."/>
            <person name="Dyson M.C."/>
            <person name="Messick J.B."/>
        </authorList>
    </citation>
    <scope>NUCLEOTIDE SEQUENCE [LARGE SCALE GENOMIC DNA]</scope>
    <source>
        <strain evidence="1 2">Michigan</strain>
    </source>
</reference>
<dbReference type="EMBL" id="CP006935">
    <property type="protein sequence ID" value="AHC40232.1"/>
    <property type="molecule type" value="Genomic_DNA"/>
</dbReference>
<dbReference type="RefSeq" id="WP_024071133.1">
    <property type="nucleotide sequence ID" value="NC_023062.1"/>
</dbReference>
<keyword evidence="2" id="KW-1185">Reference proteome</keyword>
<sequence length="111" mass="12469">MLFIKSLLGLAGVGVGAFVPVVTKRFEQVVPTEAVEFVKKLNVVKSVKKKLSENQTNVRLRMSLRSLKEKSCQLVDNPLNMNNSFDALHACKEGDKTVFYYLNSVDSFKKD</sequence>
<proteinExistence type="predicted"/>
<protein>
    <submittedName>
        <fullName evidence="1">Uncharacterized protein</fullName>
    </submittedName>
</protein>
<organism evidence="1 2">
    <name type="scientific">Mycoplasma ovis str. Michigan</name>
    <dbReference type="NCBI Taxonomy" id="1415773"/>
    <lineage>
        <taxon>Bacteria</taxon>
        <taxon>Bacillati</taxon>
        <taxon>Mycoplasmatota</taxon>
        <taxon>Mollicutes</taxon>
        <taxon>Mycoplasmataceae</taxon>
        <taxon>Mycoplasma</taxon>
    </lineage>
</organism>
<name>A0ABM5P179_9MOLU</name>
<evidence type="ECO:0000313" key="2">
    <source>
        <dbReference type="Proteomes" id="UP000018745"/>
    </source>
</evidence>
<evidence type="ECO:0000313" key="1">
    <source>
        <dbReference type="EMBL" id="AHC40232.1"/>
    </source>
</evidence>
<gene>
    <name evidence="1" type="ORF">OVS_01735</name>
</gene>